<protein>
    <submittedName>
        <fullName evidence="9">ABC transporter permease</fullName>
    </submittedName>
</protein>
<feature type="transmembrane region" description="Helical" evidence="7">
    <location>
        <begin position="18"/>
        <end position="37"/>
    </location>
</feature>
<comment type="subcellular location">
    <subcellularLocation>
        <location evidence="1 7">Cell membrane</location>
        <topology evidence="1 7">Multi-pass membrane protein</topology>
    </subcellularLocation>
</comment>
<gene>
    <name evidence="9" type="ORF">AM592_11410</name>
</gene>
<dbReference type="Gene3D" id="1.10.3720.10">
    <property type="entry name" value="MetI-like"/>
    <property type="match status" value="1"/>
</dbReference>
<keyword evidence="6 7" id="KW-0472">Membrane</keyword>
<accession>A0A0M3R9W3</accession>
<dbReference type="CDD" id="cd06261">
    <property type="entry name" value="TM_PBP2"/>
    <property type="match status" value="1"/>
</dbReference>
<dbReference type="GO" id="GO:0055085">
    <property type="term" value="P:transmembrane transport"/>
    <property type="evidence" value="ECO:0007669"/>
    <property type="project" value="InterPro"/>
</dbReference>
<keyword evidence="3" id="KW-1003">Cell membrane</keyword>
<dbReference type="RefSeq" id="WP_053603906.1">
    <property type="nucleotide sequence ID" value="NZ_CP012600.1"/>
</dbReference>
<evidence type="ECO:0000259" key="8">
    <source>
        <dbReference type="PROSITE" id="PS50928"/>
    </source>
</evidence>
<dbReference type="EMBL" id="CP012600">
    <property type="protein sequence ID" value="ALC82126.1"/>
    <property type="molecule type" value="Genomic_DNA"/>
</dbReference>
<organism evidence="9 10">
    <name type="scientific">Bacillus gobiensis</name>
    <dbReference type="NCBI Taxonomy" id="1441095"/>
    <lineage>
        <taxon>Bacteria</taxon>
        <taxon>Bacillati</taxon>
        <taxon>Bacillota</taxon>
        <taxon>Bacilli</taxon>
        <taxon>Bacillales</taxon>
        <taxon>Bacillaceae</taxon>
        <taxon>Bacillus</taxon>
    </lineage>
</organism>
<evidence type="ECO:0000256" key="4">
    <source>
        <dbReference type="ARBA" id="ARBA00022692"/>
    </source>
</evidence>
<dbReference type="SUPFAM" id="SSF161098">
    <property type="entry name" value="MetI-like"/>
    <property type="match status" value="1"/>
</dbReference>
<evidence type="ECO:0000256" key="5">
    <source>
        <dbReference type="ARBA" id="ARBA00022989"/>
    </source>
</evidence>
<proteinExistence type="inferred from homology"/>
<keyword evidence="4 7" id="KW-0812">Transmembrane</keyword>
<dbReference type="PANTHER" id="PTHR30151:SF20">
    <property type="entry name" value="ABC TRANSPORTER PERMEASE PROTEIN HI_0355-RELATED"/>
    <property type="match status" value="1"/>
</dbReference>
<evidence type="ECO:0000256" key="3">
    <source>
        <dbReference type="ARBA" id="ARBA00022475"/>
    </source>
</evidence>
<dbReference type="PANTHER" id="PTHR30151">
    <property type="entry name" value="ALKANE SULFONATE ABC TRANSPORTER-RELATED, MEMBRANE SUBUNIT"/>
    <property type="match status" value="1"/>
</dbReference>
<dbReference type="Proteomes" id="UP000067625">
    <property type="component" value="Chromosome"/>
</dbReference>
<dbReference type="InterPro" id="IPR000515">
    <property type="entry name" value="MetI-like"/>
</dbReference>
<keyword evidence="5 7" id="KW-1133">Transmembrane helix</keyword>
<dbReference type="InterPro" id="IPR035906">
    <property type="entry name" value="MetI-like_sf"/>
</dbReference>
<dbReference type="GO" id="GO:0005886">
    <property type="term" value="C:plasma membrane"/>
    <property type="evidence" value="ECO:0007669"/>
    <property type="project" value="UniProtKB-SubCell"/>
</dbReference>
<evidence type="ECO:0000313" key="10">
    <source>
        <dbReference type="Proteomes" id="UP000067625"/>
    </source>
</evidence>
<feature type="transmembrane region" description="Helical" evidence="7">
    <location>
        <begin position="133"/>
        <end position="152"/>
    </location>
</feature>
<evidence type="ECO:0000313" key="9">
    <source>
        <dbReference type="EMBL" id="ALC82126.1"/>
    </source>
</evidence>
<reference evidence="10" key="1">
    <citation type="submission" date="2015-08" db="EMBL/GenBank/DDBJ databases">
        <title>Genome sequencing project for genomic taxonomy and phylogenomics of Bacillus-like bacteria.</title>
        <authorList>
            <person name="Liu B."/>
            <person name="Wang J."/>
            <person name="Zhu Y."/>
            <person name="Liu G."/>
            <person name="Chen Q."/>
            <person name="Chen Z."/>
            <person name="Lan J."/>
            <person name="Che J."/>
            <person name="Ge C."/>
            <person name="Shi H."/>
            <person name="Pan Z."/>
            <person name="Liu X."/>
        </authorList>
    </citation>
    <scope>NUCLEOTIDE SEQUENCE [LARGE SCALE GENOMIC DNA]</scope>
    <source>
        <strain evidence="10">FJAT-4402</strain>
    </source>
</reference>
<keyword evidence="2 7" id="KW-0813">Transport</keyword>
<reference evidence="9 10" key="2">
    <citation type="journal article" date="2016" name="Int. J. Syst. Evol. Microbiol.">
        <title>Bacillus gobiensis sp. nov., isolated from a soil sample.</title>
        <authorList>
            <person name="Liu B."/>
            <person name="Liu G.H."/>
            <person name="Cetin S."/>
            <person name="Schumann P."/>
            <person name="Pan Z.Z."/>
            <person name="Chen Q.Q."/>
        </authorList>
    </citation>
    <scope>NUCLEOTIDE SEQUENCE [LARGE SCALE GENOMIC DNA]</scope>
    <source>
        <strain evidence="9 10">FJAT-4402</strain>
    </source>
</reference>
<dbReference type="AlphaFoldDB" id="A0A0M3R9W3"/>
<dbReference type="OrthoDB" id="9804353at2"/>
<dbReference type="PATRIC" id="fig|1441095.3.peg.2482"/>
<evidence type="ECO:0000256" key="2">
    <source>
        <dbReference type="ARBA" id="ARBA00022448"/>
    </source>
</evidence>
<name>A0A0M3R9W3_9BACI</name>
<evidence type="ECO:0000256" key="6">
    <source>
        <dbReference type="ARBA" id="ARBA00023136"/>
    </source>
</evidence>
<feature type="transmembrane region" description="Helical" evidence="7">
    <location>
        <begin position="104"/>
        <end position="127"/>
    </location>
</feature>
<comment type="similarity">
    <text evidence="7">Belongs to the binding-protein-dependent transport system permease family.</text>
</comment>
<evidence type="ECO:0000256" key="1">
    <source>
        <dbReference type="ARBA" id="ARBA00004651"/>
    </source>
</evidence>
<dbReference type="Pfam" id="PF00528">
    <property type="entry name" value="BPD_transp_1"/>
    <property type="match status" value="1"/>
</dbReference>
<dbReference type="STRING" id="1441095.AM592_11410"/>
<evidence type="ECO:0000256" key="7">
    <source>
        <dbReference type="RuleBase" id="RU363032"/>
    </source>
</evidence>
<feature type="transmembrane region" description="Helical" evidence="7">
    <location>
        <begin position="75"/>
        <end position="92"/>
    </location>
</feature>
<feature type="transmembrane region" description="Helical" evidence="7">
    <location>
        <begin position="229"/>
        <end position="247"/>
    </location>
</feature>
<sequence length="263" mass="29383">MKRLKNTASTQWDSVRNIVLPVSSVFLFFLLWELFVLITKTEAWILPAPHLVITEFFTGNFAFSDHIFPTLFEALTGLLLSVVVGVGFAIILDSSDVLYRTFSPLLVVSQTIPIIALAPLFIIWFGFGFVPKLLIVALVCFFPIAMNVIEGLRMVDKDMLAMMKSVGASRYQLLFKLKLPFALPFFFTGLKISGTYAVMGAVISEWLGASKGLGVTLTRATQSFQTVRVFLIIVIIVLLSLTFYSSIQLAARACMPWKHKQKK</sequence>
<dbReference type="PROSITE" id="PS50928">
    <property type="entry name" value="ABC_TM1"/>
    <property type="match status" value="1"/>
</dbReference>
<keyword evidence="10" id="KW-1185">Reference proteome</keyword>
<feature type="domain" description="ABC transmembrane type-1" evidence="8">
    <location>
        <begin position="67"/>
        <end position="245"/>
    </location>
</feature>